<dbReference type="EMBL" id="PKIZ01000002">
    <property type="protein sequence ID" value="PKZ42656.1"/>
    <property type="molecule type" value="Genomic_DNA"/>
</dbReference>
<sequence length="160" mass="16797">MDAAPSPVTRLDGPWTPEHLVRVTLTVVPSRAAAARGVEARLVEWFGALTPSPGQPQDRYALSGGSVLERYPVPAPSPVGDLGAQVVVIVSGGEDGLDSAGDEVSAALDLVREVDPDALVSVLEQWRTEDSAWQLAGRPVVLEEHLREGHPLTAALPVSG</sequence>
<name>A0A2I1PDF8_9MICO</name>
<accession>A0A2I1PDF8</accession>
<comment type="caution">
    <text evidence="1">The sequence shown here is derived from an EMBL/GenBank/DDBJ whole genome shotgun (WGS) entry which is preliminary data.</text>
</comment>
<dbReference type="RefSeq" id="WP_101849089.1">
    <property type="nucleotide sequence ID" value="NZ_PKIZ01000002.1"/>
</dbReference>
<evidence type="ECO:0000313" key="1">
    <source>
        <dbReference type="EMBL" id="PKZ42656.1"/>
    </source>
</evidence>
<evidence type="ECO:0000313" key="2">
    <source>
        <dbReference type="Proteomes" id="UP000234206"/>
    </source>
</evidence>
<dbReference type="Proteomes" id="UP000234206">
    <property type="component" value="Unassembled WGS sequence"/>
</dbReference>
<dbReference type="OrthoDB" id="3268292at2"/>
<dbReference type="AlphaFoldDB" id="A0A2I1PDF8"/>
<keyword evidence="2" id="KW-1185">Reference proteome</keyword>
<proteinExistence type="predicted"/>
<reference evidence="1 2" key="1">
    <citation type="submission" date="2017-12" db="EMBL/GenBank/DDBJ databases">
        <title>Phylogenetic diversity of female urinary microbiome.</title>
        <authorList>
            <person name="Thomas-White K."/>
            <person name="Wolfe A.J."/>
        </authorList>
    </citation>
    <scope>NUCLEOTIDE SEQUENCE [LARGE SCALE GENOMIC DNA]</scope>
    <source>
        <strain evidence="1 2">UMB1298</strain>
    </source>
</reference>
<protein>
    <submittedName>
        <fullName evidence="1">Uncharacterized protein</fullName>
    </submittedName>
</protein>
<gene>
    <name evidence="1" type="ORF">CYJ76_01995</name>
</gene>
<organism evidence="1 2">
    <name type="scientific">Kytococcus schroeteri</name>
    <dbReference type="NCBI Taxonomy" id="138300"/>
    <lineage>
        <taxon>Bacteria</taxon>
        <taxon>Bacillati</taxon>
        <taxon>Actinomycetota</taxon>
        <taxon>Actinomycetes</taxon>
        <taxon>Micrococcales</taxon>
        <taxon>Kytococcaceae</taxon>
        <taxon>Kytococcus</taxon>
    </lineage>
</organism>